<proteinExistence type="predicted"/>
<sequence length="161" mass="19234">MKSLISYYNPLLESNINESLVKDDVIENFTILCKYADYFNSVEIQWHRNNKSTPNSRAIREETDKLFKIAEKAISSIYVYLLDDYSKNPKDFAFEYFDDDFMKGKKLATIIRRTDEWKNFYKVFKKFDGDTMQGYSNDFQIKNLIQQFIIISREFVDDVQT</sequence>
<evidence type="ECO:0000313" key="2">
    <source>
        <dbReference type="Proteomes" id="UP000224877"/>
    </source>
</evidence>
<accession>A0A1B4XWT7</accession>
<reference evidence="1 2" key="1">
    <citation type="submission" date="2016-07" db="EMBL/GenBank/DDBJ databases">
        <title>Characterization of three bacteriophages infecting bacteria isolated from shrimp culture pond water.</title>
        <authorList>
            <person name="Khoa H.V."/>
        </authorList>
    </citation>
    <scope>NUCLEOTIDE SEQUENCE [LARGE SCALE GENOMIC DNA]</scope>
</reference>
<gene>
    <name evidence="1" type="ORF">BPT24_134</name>
</gene>
<name>A0A1B4XWT7_9CAUD</name>
<protein>
    <submittedName>
        <fullName evidence="1">Uncharacterized protein</fullName>
    </submittedName>
</protein>
<keyword evidence="2" id="KW-1185">Reference proteome</keyword>
<dbReference type="EMBL" id="LC168164">
    <property type="protein sequence ID" value="BAV39259.1"/>
    <property type="molecule type" value="Genomic_DNA"/>
</dbReference>
<evidence type="ECO:0000313" key="1">
    <source>
        <dbReference type="EMBL" id="BAV39259.1"/>
    </source>
</evidence>
<organism evidence="1 2">
    <name type="scientific">Tenacibaculum phage pT24</name>
    <dbReference type="NCBI Taxonomy" id="1880590"/>
    <lineage>
        <taxon>Viruses</taxon>
        <taxon>Duplodnaviria</taxon>
        <taxon>Heunggongvirae</taxon>
        <taxon>Uroviricota</taxon>
        <taxon>Caudoviricetes</taxon>
        <taxon>Kungbxnavirus</taxon>
        <taxon>Kungbxnavirus pT24</taxon>
    </lineage>
</organism>
<dbReference type="Proteomes" id="UP000224877">
    <property type="component" value="Segment"/>
</dbReference>